<dbReference type="PROSITE" id="PS50018">
    <property type="entry name" value="RAS_GTPASE_ACTIV_2"/>
    <property type="match status" value="1"/>
</dbReference>
<dbReference type="SUPFAM" id="SSF48350">
    <property type="entry name" value="GTPase activation domain, GAP"/>
    <property type="match status" value="1"/>
</dbReference>
<gene>
    <name evidence="5" type="ORF">FN846DRAFT_102545</name>
</gene>
<feature type="region of interest" description="Disordered" evidence="2">
    <location>
        <begin position="136"/>
        <end position="166"/>
    </location>
</feature>
<feature type="domain" description="C2" evidence="3">
    <location>
        <begin position="556"/>
        <end position="703"/>
    </location>
</feature>
<reference evidence="5 6" key="1">
    <citation type="submission" date="2019-09" db="EMBL/GenBank/DDBJ databases">
        <title>Draft genome of the ectomycorrhizal ascomycete Sphaerosporella brunnea.</title>
        <authorList>
            <consortium name="DOE Joint Genome Institute"/>
            <person name="Benucci G.M."/>
            <person name="Marozzi G."/>
            <person name="Antonielli L."/>
            <person name="Sanchez S."/>
            <person name="Marco P."/>
            <person name="Wang X."/>
            <person name="Falini L.B."/>
            <person name="Barry K."/>
            <person name="Haridas S."/>
            <person name="Lipzen A."/>
            <person name="Labutti K."/>
            <person name="Grigoriev I.V."/>
            <person name="Murat C."/>
            <person name="Martin F."/>
            <person name="Albertini E."/>
            <person name="Donnini D."/>
            <person name="Bonito G."/>
        </authorList>
    </citation>
    <scope>NUCLEOTIDE SEQUENCE [LARGE SCALE GENOMIC DNA]</scope>
    <source>
        <strain evidence="5 6">Sb_GMNB300</strain>
    </source>
</reference>
<dbReference type="InterPro" id="IPR023152">
    <property type="entry name" value="RasGAP_CS"/>
</dbReference>
<dbReference type="InterPro" id="IPR035892">
    <property type="entry name" value="C2_domain_sf"/>
</dbReference>
<dbReference type="PROSITE" id="PS50004">
    <property type="entry name" value="C2"/>
    <property type="match status" value="1"/>
</dbReference>
<evidence type="ECO:0000313" key="5">
    <source>
        <dbReference type="EMBL" id="KAA8913521.1"/>
    </source>
</evidence>
<dbReference type="CDD" id="cd00030">
    <property type="entry name" value="C2"/>
    <property type="match status" value="1"/>
</dbReference>
<dbReference type="InterPro" id="IPR039360">
    <property type="entry name" value="Ras_GTPase"/>
</dbReference>
<protein>
    <recommendedName>
        <fullName evidence="7">Ras-GAP domain-containing protein</fullName>
    </recommendedName>
</protein>
<dbReference type="GO" id="GO:0007165">
    <property type="term" value="P:signal transduction"/>
    <property type="evidence" value="ECO:0007669"/>
    <property type="project" value="UniProtKB-ARBA"/>
</dbReference>
<name>A0A5J5F9J5_9PEZI</name>
<dbReference type="PROSITE" id="PS00509">
    <property type="entry name" value="RAS_GTPASE_ACTIV_1"/>
    <property type="match status" value="1"/>
</dbReference>
<dbReference type="OrthoDB" id="775356at2759"/>
<dbReference type="SUPFAM" id="SSF50729">
    <property type="entry name" value="PH domain-like"/>
    <property type="match status" value="1"/>
</dbReference>
<dbReference type="SUPFAM" id="SSF49562">
    <property type="entry name" value="C2 domain (Calcium/lipid-binding domain, CaLB)"/>
    <property type="match status" value="1"/>
</dbReference>
<dbReference type="PANTHER" id="PTHR10194">
    <property type="entry name" value="RAS GTPASE-ACTIVATING PROTEINS"/>
    <property type="match status" value="1"/>
</dbReference>
<dbReference type="InterPro" id="IPR000008">
    <property type="entry name" value="C2_dom"/>
</dbReference>
<dbReference type="EMBL" id="VXIS01000014">
    <property type="protein sequence ID" value="KAA8913521.1"/>
    <property type="molecule type" value="Genomic_DNA"/>
</dbReference>
<evidence type="ECO:0000256" key="1">
    <source>
        <dbReference type="ARBA" id="ARBA00022468"/>
    </source>
</evidence>
<evidence type="ECO:0000259" key="3">
    <source>
        <dbReference type="PROSITE" id="PS50004"/>
    </source>
</evidence>
<evidence type="ECO:0008006" key="7">
    <source>
        <dbReference type="Google" id="ProtNLM"/>
    </source>
</evidence>
<dbReference type="Gene3D" id="1.10.506.10">
    <property type="entry name" value="GTPase Activation - p120gap, domain 1"/>
    <property type="match status" value="1"/>
</dbReference>
<dbReference type="AlphaFoldDB" id="A0A5J5F9J5"/>
<evidence type="ECO:0000313" key="6">
    <source>
        <dbReference type="Proteomes" id="UP000326924"/>
    </source>
</evidence>
<proteinExistence type="predicted"/>
<dbReference type="InterPro" id="IPR001936">
    <property type="entry name" value="RasGAP_dom"/>
</dbReference>
<dbReference type="SMART" id="SM00323">
    <property type="entry name" value="RasGAP"/>
    <property type="match status" value="1"/>
</dbReference>
<dbReference type="InterPro" id="IPR008936">
    <property type="entry name" value="Rho_GTPase_activation_prot"/>
</dbReference>
<comment type="caution">
    <text evidence="5">The sequence shown here is derived from an EMBL/GenBank/DDBJ whole genome shotgun (WGS) entry which is preliminary data.</text>
</comment>
<feature type="compositionally biased region" description="Gly residues" evidence="2">
    <location>
        <begin position="1194"/>
        <end position="1203"/>
    </location>
</feature>
<accession>A0A5J5F9J5</accession>
<dbReference type="GO" id="GO:0005096">
    <property type="term" value="F:GTPase activator activity"/>
    <property type="evidence" value="ECO:0007669"/>
    <property type="project" value="UniProtKB-KW"/>
</dbReference>
<feature type="compositionally biased region" description="Basic and acidic residues" evidence="2">
    <location>
        <begin position="1205"/>
        <end position="1219"/>
    </location>
</feature>
<feature type="domain" description="Ras-GAP" evidence="4">
    <location>
        <begin position="761"/>
        <end position="984"/>
    </location>
</feature>
<dbReference type="Gene3D" id="2.60.40.150">
    <property type="entry name" value="C2 domain"/>
    <property type="match status" value="1"/>
</dbReference>
<dbReference type="Pfam" id="PF00616">
    <property type="entry name" value="RasGAP"/>
    <property type="match status" value="2"/>
</dbReference>
<dbReference type="InParanoid" id="A0A5J5F9J5"/>
<dbReference type="Proteomes" id="UP000326924">
    <property type="component" value="Unassembled WGS sequence"/>
</dbReference>
<evidence type="ECO:0000256" key="2">
    <source>
        <dbReference type="SAM" id="MobiDB-lite"/>
    </source>
</evidence>
<feature type="compositionally biased region" description="Low complexity" evidence="2">
    <location>
        <begin position="1176"/>
        <end position="1193"/>
    </location>
</feature>
<evidence type="ECO:0000259" key="4">
    <source>
        <dbReference type="PROSITE" id="PS50018"/>
    </source>
</evidence>
<feature type="region of interest" description="Disordered" evidence="2">
    <location>
        <begin position="1"/>
        <end position="120"/>
    </location>
</feature>
<dbReference type="PANTHER" id="PTHR10194:SF60">
    <property type="entry name" value="RAS GTPASE-ACTIVATING PROTEIN RASKOL"/>
    <property type="match status" value="1"/>
</dbReference>
<dbReference type="Pfam" id="PF00168">
    <property type="entry name" value="C2"/>
    <property type="match status" value="1"/>
</dbReference>
<feature type="compositionally biased region" description="Low complexity" evidence="2">
    <location>
        <begin position="81"/>
        <end position="97"/>
    </location>
</feature>
<sequence length="1219" mass="134288">MPGRPDADDQPRSAGAIANPRSFAARAGSHPSFTRSNTDPAGESLSPPNRYREGMTIRAVTPEPETEFEGDRDDASTLAHTTTPPRTPSRSTIRSSSGWNLLGRSSPEPTAPGSPDKARSGALNIVSMTAAPQLADLTINRAKSRSPTETTRHNRARTASPDDPRFDMSSPTYLSLHHCGSSQGVLESGTLPTSVGYPSTQTVQLQNTARPQTGKSTRHRLLRPSASINTLQSHSTRAYADSLAPTSPVNTTSLDVDTLVQFMKRLRGKMDGYVEFRVGDNRVWTKGYCLIDHNTGSLLYQRDENFTSSPPAVIIPDLRGCTVKASADDNDGIIEFITHSWKIDMKLRPLSVQQYDHWLAALLCWSPVRPAGAQGKMIKSHMPVLAKEKRPSDANVQNRGDATIIKVGNMLLYRPGGFTSAPVANTKSSSKAKHPTGVAWQSISGTLFENGEFRLRRDIDSQYLAVVQLSQLSRCAVQQLDPSILDQDFCIAIYPQYTPSPLSPIQSRPVYLGIDTRALFEVWFVLLRAFTMPEIYGPPLSAPVPAPPPSRLPPINAATLQARALADSYRIQRGLYLRIVEAKIHMGPTSERESGMDCYAEVILDGEARAKTMVRTKTHNPFWREDYEFPDLPSVLTDVAVVLKQRDPRWKVKVNGQAAAGSGGFGGGLGGVSLPGNNDVVIGRVEVRLDELTEGKNEIERWFPLLNTRKDGTDYSVGEMYLRAETEELIVLMGAEYVHLSELLHKFETGLTLHIARVVTDLRRLADILLQIFQVTNTASDWLMALAENEIDGIHKASPLIMEEKPLSPTGTEPLARHKSGLMDANILFRGNSLLTKALDTHMKRLGREYLAETLGEHLQRIAAEDTYCEVDPMRIDSPEHVQRNWKVLLSVTRTIWQSIFTSASRCPLELRKILRHVRSCVEDRYGDLLRTVSYSSVCGFLFLRFFCPAILNPKLFGLLKDHPGVRAQRTLTLIAKSLQGLANMTTFGIKEPWMSPMNEFLAEHKDELKDFVDSVTNIPPVIDKAVKVLPPIYVTPITILNRLSQASKEGFPSLPYLIDQPRAFAALVAMWLKHCTPTAALDPETREFDTVCRNIRHRMQECVERAENAERPGSSPTDELKWEEVAEKLTGQPGRGGVFRHNEGMMGMTRVAPCTVDDAVVGNLGYSVNVCATGSSSGGSISSGSSGKSSSRGLGGILGFGGSRRKERERGKVEVGDG</sequence>
<keyword evidence="6" id="KW-1185">Reference proteome</keyword>
<organism evidence="5 6">
    <name type="scientific">Sphaerosporella brunnea</name>
    <dbReference type="NCBI Taxonomy" id="1250544"/>
    <lineage>
        <taxon>Eukaryota</taxon>
        <taxon>Fungi</taxon>
        <taxon>Dikarya</taxon>
        <taxon>Ascomycota</taxon>
        <taxon>Pezizomycotina</taxon>
        <taxon>Pezizomycetes</taxon>
        <taxon>Pezizales</taxon>
        <taxon>Pyronemataceae</taxon>
        <taxon>Sphaerosporella</taxon>
    </lineage>
</organism>
<dbReference type="FunCoup" id="A0A5J5F9J5">
    <property type="interactions" value="67"/>
</dbReference>
<feature type="compositionally biased region" description="Basic and acidic residues" evidence="2">
    <location>
        <begin position="1"/>
        <end position="11"/>
    </location>
</feature>
<dbReference type="CDD" id="cd05137">
    <property type="entry name" value="RasGAP_CLA2_BUD2"/>
    <property type="match status" value="1"/>
</dbReference>
<feature type="region of interest" description="Disordered" evidence="2">
    <location>
        <begin position="1176"/>
        <end position="1219"/>
    </location>
</feature>
<keyword evidence="1" id="KW-0343">GTPase activation</keyword>